<dbReference type="Proteomes" id="UP001157125">
    <property type="component" value="Unassembled WGS sequence"/>
</dbReference>
<proteinExistence type="predicted"/>
<dbReference type="PANTHER" id="PTHR11575">
    <property type="entry name" value="5'-NUCLEOTIDASE-RELATED"/>
    <property type="match status" value="1"/>
</dbReference>
<evidence type="ECO:0000313" key="3">
    <source>
        <dbReference type="Proteomes" id="UP001157125"/>
    </source>
</evidence>
<evidence type="ECO:0000313" key="2">
    <source>
        <dbReference type="EMBL" id="GMA36731.1"/>
    </source>
</evidence>
<dbReference type="InterPro" id="IPR006179">
    <property type="entry name" value="5_nucleotidase/apyrase"/>
</dbReference>
<protein>
    <recommendedName>
        <fullName evidence="1">Calcineurin-like phosphoesterase domain-containing protein</fullName>
    </recommendedName>
</protein>
<evidence type="ECO:0000259" key="1">
    <source>
        <dbReference type="Pfam" id="PF00149"/>
    </source>
</evidence>
<dbReference type="PANTHER" id="PTHR11575:SF24">
    <property type="entry name" value="5'-NUCLEOTIDASE"/>
    <property type="match status" value="1"/>
</dbReference>
<name>A0ABQ6IG81_9MICO</name>
<comment type="caution">
    <text evidence="2">The sequence shown here is derived from an EMBL/GenBank/DDBJ whole genome shotgun (WGS) entry which is preliminary data.</text>
</comment>
<dbReference type="InterPro" id="IPR029052">
    <property type="entry name" value="Metallo-depent_PP-like"/>
</dbReference>
<sequence length="218" mass="23280">MAQDKPTIDVLNAMGLDVSAVGNHEFDQGYDDLTERVMNPDAEMGGATWEYLGANVRLPDGSAALPETWMATFDNGTADESDDVRIGFTGVVTDETPTLVSPAGIEGLTFESEAVAANRSAAVLQEEGADAIVLLVHEGAPSSEYADAVDTSNDFGAMLADLDDSIDAVISGHTHMLYDHEVPVAGWTDRDFGRPVVSSGQYGMNLNEPGLRVRQHHR</sequence>
<dbReference type="Gene3D" id="3.60.21.10">
    <property type="match status" value="1"/>
</dbReference>
<dbReference type="SUPFAM" id="SSF56300">
    <property type="entry name" value="Metallo-dependent phosphatases"/>
    <property type="match status" value="1"/>
</dbReference>
<gene>
    <name evidence="2" type="ORF">GCM10025876_29350</name>
</gene>
<keyword evidence="3" id="KW-1185">Reference proteome</keyword>
<feature type="domain" description="Calcineurin-like phosphoesterase" evidence="1">
    <location>
        <begin position="19"/>
        <end position="176"/>
    </location>
</feature>
<reference evidence="3" key="1">
    <citation type="journal article" date="2019" name="Int. J. Syst. Evol. Microbiol.">
        <title>The Global Catalogue of Microorganisms (GCM) 10K type strain sequencing project: providing services to taxonomists for standard genome sequencing and annotation.</title>
        <authorList>
            <consortium name="The Broad Institute Genomics Platform"/>
            <consortium name="The Broad Institute Genome Sequencing Center for Infectious Disease"/>
            <person name="Wu L."/>
            <person name="Ma J."/>
        </authorList>
    </citation>
    <scope>NUCLEOTIDE SEQUENCE [LARGE SCALE GENOMIC DNA]</scope>
    <source>
        <strain evidence="3">NBRC 112299</strain>
    </source>
</reference>
<organism evidence="2 3">
    <name type="scientific">Demequina litorisediminis</name>
    <dbReference type="NCBI Taxonomy" id="1849022"/>
    <lineage>
        <taxon>Bacteria</taxon>
        <taxon>Bacillati</taxon>
        <taxon>Actinomycetota</taxon>
        <taxon>Actinomycetes</taxon>
        <taxon>Micrococcales</taxon>
        <taxon>Demequinaceae</taxon>
        <taxon>Demequina</taxon>
    </lineage>
</organism>
<dbReference type="InterPro" id="IPR004843">
    <property type="entry name" value="Calcineurin-like_PHP"/>
</dbReference>
<dbReference type="EMBL" id="BSUN01000001">
    <property type="protein sequence ID" value="GMA36731.1"/>
    <property type="molecule type" value="Genomic_DNA"/>
</dbReference>
<dbReference type="Pfam" id="PF00149">
    <property type="entry name" value="Metallophos"/>
    <property type="match status" value="1"/>
</dbReference>
<accession>A0ABQ6IG81</accession>